<dbReference type="InterPro" id="IPR001228">
    <property type="entry name" value="IspD"/>
</dbReference>
<dbReference type="HAMAP" id="MF_01520">
    <property type="entry name" value="IspDF"/>
    <property type="match status" value="1"/>
</dbReference>
<comment type="catalytic activity">
    <reaction evidence="2 14">
        <text>2-C-methyl-D-erythritol 4-phosphate + CTP + H(+) = 4-CDP-2-C-methyl-D-erythritol + diphosphate</text>
        <dbReference type="Rhea" id="RHEA:13429"/>
        <dbReference type="ChEBI" id="CHEBI:15378"/>
        <dbReference type="ChEBI" id="CHEBI:33019"/>
        <dbReference type="ChEBI" id="CHEBI:37563"/>
        <dbReference type="ChEBI" id="CHEBI:57823"/>
        <dbReference type="ChEBI" id="CHEBI:58262"/>
        <dbReference type="EC" id="2.7.7.60"/>
    </reaction>
</comment>
<dbReference type="AlphaFoldDB" id="A0A2A6FQ55"/>
<feature type="binding site" evidence="14">
    <location>
        <position position="266"/>
    </location>
    <ligand>
        <name>a divalent metal cation</name>
        <dbReference type="ChEBI" id="CHEBI:60240"/>
    </ligand>
</feature>
<evidence type="ECO:0000259" key="15">
    <source>
        <dbReference type="Pfam" id="PF02542"/>
    </source>
</evidence>
<dbReference type="HAMAP" id="MF_00107">
    <property type="entry name" value="IspF"/>
    <property type="match status" value="1"/>
</dbReference>
<feature type="binding site" evidence="14">
    <location>
        <position position="395"/>
    </location>
    <ligand>
        <name>4-CDP-2-C-methyl-D-erythritol 2-phosphate</name>
        <dbReference type="ChEBI" id="CHEBI:57919"/>
    </ligand>
</feature>
<dbReference type="InterPro" id="IPR018294">
    <property type="entry name" value="ISPD_synthase_CS"/>
</dbReference>
<feature type="site" description="Transition state stabilizer" evidence="14">
    <location>
        <position position="19"/>
    </location>
</feature>
<comment type="similarity">
    <text evidence="14">In the N-terminal section; belongs to the IspD/TarI cytidylyltransferase family. IspD subfamily.</text>
</comment>
<dbReference type="Pfam" id="PF02542">
    <property type="entry name" value="YgbB"/>
    <property type="match status" value="1"/>
</dbReference>
<sequence length="414" mass="42551">MESSPDVAVVIVAAGSGTRLGHPTPKAFVLLSGRTLLEHAVLAALGMRHKPQVIVVVAPEHIDATRQVLAGASTPSIVVTAGASTRQGSVARGLDRVSAGVRTVLVHDAARPLAPTHLFDEVVAAVRARGRGIVPALDVADTIKRVNGHRAVVATVDRSELVAVQTPQGFPRDHLIAAYAVAHEDYTDDAAVMAAAGHPVDVIAGDPAAFKITTPADLRRAMTWDAAGDGSDIMNVDSDTFSRILNTVSADSSVSVPRVGTGVDSHAFAGEAEDVPLWVAGLHWPGHRGLSGHSDGDVAVHAICDALLAASGLGDLGSNFGTAEPQLRGAAGEYFLRETVARTRAAGYRIGNVSVQVVGNLPKVASRRVEAQELLASILGAPVNISATTTDGLGFTGRGEGIAAIATAVVCRSS</sequence>
<dbReference type="EC" id="2.7.7.60" evidence="14"/>
<proteinExistence type="inferred from homology"/>
<dbReference type="Proteomes" id="UP000219994">
    <property type="component" value="Unassembled WGS sequence"/>
</dbReference>
<feature type="site" description="Transition state stabilizer" evidence="14">
    <location>
        <position position="389"/>
    </location>
</feature>
<dbReference type="InterPro" id="IPR036571">
    <property type="entry name" value="MECDP_synthase_sf"/>
</dbReference>
<dbReference type="SUPFAM" id="SSF53448">
    <property type="entry name" value="Nucleotide-diphospho-sugar transferases"/>
    <property type="match status" value="1"/>
</dbReference>
<accession>A0A2A6FQ55</accession>
<keyword evidence="13 14" id="KW-0511">Multifunctional enzyme</keyword>
<dbReference type="CDD" id="cd00554">
    <property type="entry name" value="MECDP_synthase"/>
    <property type="match status" value="1"/>
</dbReference>
<dbReference type="Gene3D" id="3.90.550.10">
    <property type="entry name" value="Spore Coat Polysaccharide Biosynthesis Protein SpsA, Chain A"/>
    <property type="match status" value="1"/>
</dbReference>
<evidence type="ECO:0000256" key="11">
    <source>
        <dbReference type="ARBA" id="ARBA00023229"/>
    </source>
</evidence>
<comment type="pathway">
    <text evidence="5 14">Isoprenoid biosynthesis; isopentenyl diphosphate biosynthesis via DXP pathway; isopentenyl diphosphate from 1-deoxy-D-xylulose 5-phosphate: step 2/6.</text>
</comment>
<feature type="region of interest" description="2-C-methyl-D-erythritol 2,4-cyclodiphosphate synthase" evidence="14">
    <location>
        <begin position="258"/>
        <end position="414"/>
    </location>
</feature>
<dbReference type="GO" id="GO:0050518">
    <property type="term" value="F:2-C-methyl-D-erythritol 4-phosphate cytidylyltransferase activity"/>
    <property type="evidence" value="ECO:0007669"/>
    <property type="project" value="UniProtKB-UniRule"/>
</dbReference>
<dbReference type="GO" id="GO:0016114">
    <property type="term" value="P:terpenoid biosynthetic process"/>
    <property type="evidence" value="ECO:0007669"/>
    <property type="project" value="InterPro"/>
</dbReference>
<dbReference type="EMBL" id="NAEP01000042">
    <property type="protein sequence ID" value="PDQ34995.1"/>
    <property type="molecule type" value="Genomic_DNA"/>
</dbReference>
<dbReference type="InterPro" id="IPR050088">
    <property type="entry name" value="IspD/TarI_cytidylyltransf_bact"/>
</dbReference>
<feature type="binding site" evidence="14">
    <location>
        <begin position="315"/>
        <end position="317"/>
    </location>
    <ligand>
        <name>4-CDP-2-C-methyl-D-erythritol 2-phosphate</name>
        <dbReference type="ChEBI" id="CHEBI:57919"/>
    </ligand>
</feature>
<evidence type="ECO:0000256" key="12">
    <source>
        <dbReference type="ARBA" id="ARBA00023239"/>
    </source>
</evidence>
<keyword evidence="10 14" id="KW-0479">Metal-binding</keyword>
<dbReference type="PANTHER" id="PTHR32125">
    <property type="entry name" value="2-C-METHYL-D-ERYTHRITOL 4-PHOSPHATE CYTIDYLYLTRANSFERASE, CHLOROPLASTIC"/>
    <property type="match status" value="1"/>
</dbReference>
<comment type="cofactor">
    <cofactor evidence="3 14">
        <name>a divalent metal cation</name>
        <dbReference type="ChEBI" id="CHEBI:60240"/>
    </cofactor>
</comment>
<dbReference type="GO" id="GO:0019288">
    <property type="term" value="P:isopentenyl diphosphate biosynthetic process, methylerythritol 4-phosphate pathway"/>
    <property type="evidence" value="ECO:0007669"/>
    <property type="project" value="UniProtKB-UniRule"/>
</dbReference>
<comment type="caution">
    <text evidence="16">The sequence shown here is derived from an EMBL/GenBank/DDBJ whole genome shotgun (WGS) entry which is preliminary data.</text>
</comment>
<comment type="similarity">
    <text evidence="7">Belongs to the IspD/TarI cytidylyltransferase family. IspD subfamily.</text>
</comment>
<dbReference type="InterPro" id="IPR020555">
    <property type="entry name" value="MECDP_synthase_CS"/>
</dbReference>
<dbReference type="PROSITE" id="PS01350">
    <property type="entry name" value="ISPF"/>
    <property type="match status" value="1"/>
</dbReference>
<comment type="similarity">
    <text evidence="6">Belongs to the IspF family.</text>
</comment>
<feature type="binding site" evidence="14">
    <location>
        <position position="264"/>
    </location>
    <ligand>
        <name>a divalent metal cation</name>
        <dbReference type="ChEBI" id="CHEBI:60240"/>
    </ligand>
</feature>
<dbReference type="PANTHER" id="PTHR32125:SF4">
    <property type="entry name" value="2-C-METHYL-D-ERYTHRITOL 4-PHOSPHATE CYTIDYLYLTRANSFERASE, CHLOROPLASTIC"/>
    <property type="match status" value="1"/>
</dbReference>
<feature type="binding site" evidence="14">
    <location>
        <position position="301"/>
    </location>
    <ligand>
        <name>a divalent metal cation</name>
        <dbReference type="ChEBI" id="CHEBI:60240"/>
    </ligand>
</feature>
<dbReference type="GO" id="GO:0008685">
    <property type="term" value="F:2-C-methyl-D-erythritol 2,4-cyclodiphosphate synthase activity"/>
    <property type="evidence" value="ECO:0007669"/>
    <property type="project" value="UniProtKB-UniRule"/>
</dbReference>
<evidence type="ECO:0000313" key="17">
    <source>
        <dbReference type="Proteomes" id="UP000219994"/>
    </source>
</evidence>
<dbReference type="InterPro" id="IPR026596">
    <property type="entry name" value="IspD/F"/>
</dbReference>
<gene>
    <name evidence="14" type="primary">ispDF</name>
    <name evidence="16" type="ORF">B5766_08380</name>
</gene>
<evidence type="ECO:0000256" key="7">
    <source>
        <dbReference type="ARBA" id="ARBA00009789"/>
    </source>
</evidence>
<dbReference type="GO" id="GO:0046872">
    <property type="term" value="F:metal ion binding"/>
    <property type="evidence" value="ECO:0007669"/>
    <property type="project" value="UniProtKB-KW"/>
</dbReference>
<dbReference type="UniPathway" id="UPA00056">
    <property type="reaction ID" value="UER00093"/>
</dbReference>
<organism evidence="16 17">
    <name type="scientific">Candidatus Lumbricidiphila eiseniae</name>
    <dbReference type="NCBI Taxonomy" id="1969409"/>
    <lineage>
        <taxon>Bacteria</taxon>
        <taxon>Bacillati</taxon>
        <taxon>Actinomycetota</taxon>
        <taxon>Actinomycetes</taxon>
        <taxon>Micrococcales</taxon>
        <taxon>Microbacteriaceae</taxon>
        <taxon>Candidatus Lumbricidiphila</taxon>
    </lineage>
</organism>
<evidence type="ECO:0000313" key="16">
    <source>
        <dbReference type="EMBL" id="PDQ34995.1"/>
    </source>
</evidence>
<feature type="site" description="Transition state stabilizer" evidence="14">
    <location>
        <position position="26"/>
    </location>
</feature>
<evidence type="ECO:0000256" key="10">
    <source>
        <dbReference type="ARBA" id="ARBA00022723"/>
    </source>
</evidence>
<evidence type="ECO:0000256" key="14">
    <source>
        <dbReference type="HAMAP-Rule" id="MF_01520"/>
    </source>
</evidence>
<dbReference type="Gene3D" id="3.30.1330.50">
    <property type="entry name" value="2-C-methyl-D-erythritol 2,4-cyclodiphosphate synthase"/>
    <property type="match status" value="1"/>
</dbReference>
<dbReference type="SUPFAM" id="SSF69765">
    <property type="entry name" value="IpsF-like"/>
    <property type="match status" value="1"/>
</dbReference>
<reference evidence="17" key="1">
    <citation type="submission" date="2017-03" db="EMBL/GenBank/DDBJ databases">
        <authorList>
            <person name="Lund M.B."/>
        </authorList>
    </citation>
    <scope>NUCLEOTIDE SEQUENCE [LARGE SCALE GENOMIC DNA]</scope>
</reference>
<evidence type="ECO:0000256" key="4">
    <source>
        <dbReference type="ARBA" id="ARBA00004709"/>
    </source>
</evidence>
<dbReference type="FunFam" id="3.90.550.10:FF:000003">
    <property type="entry name" value="2-C-methyl-D-erythritol 4-phosphate cytidylyltransferase"/>
    <property type="match status" value="1"/>
</dbReference>
<comment type="pathway">
    <text evidence="4 14">Isoprenoid biosynthesis; isopentenyl diphosphate biosynthesis via DXP pathway; isopentenyl diphosphate from 1-deoxy-D-xylulose 5-phosphate: step 4/6.</text>
</comment>
<comment type="catalytic activity">
    <reaction evidence="1 14">
        <text>4-CDP-2-C-methyl-D-erythritol 2-phosphate = 2-C-methyl-D-erythritol 2,4-cyclic diphosphate + CMP</text>
        <dbReference type="Rhea" id="RHEA:23864"/>
        <dbReference type="ChEBI" id="CHEBI:57919"/>
        <dbReference type="ChEBI" id="CHEBI:58483"/>
        <dbReference type="ChEBI" id="CHEBI:60377"/>
        <dbReference type="EC" id="4.6.1.12"/>
    </reaction>
</comment>
<dbReference type="InterPro" id="IPR003526">
    <property type="entry name" value="MECDP_synthase"/>
</dbReference>
<feature type="binding site" evidence="14">
    <location>
        <begin position="264"/>
        <end position="266"/>
    </location>
    <ligand>
        <name>4-CDP-2-C-methyl-D-erythritol 2-phosphate</name>
        <dbReference type="ChEBI" id="CHEBI:57919"/>
    </ligand>
</feature>
<comment type="caution">
    <text evidence="14">Lacks conserved residue(s) required for the propagation of feature annotation.</text>
</comment>
<comment type="similarity">
    <text evidence="14">In the C-terminal section; belongs to the IspF family.</text>
</comment>
<evidence type="ECO:0000256" key="2">
    <source>
        <dbReference type="ARBA" id="ARBA00001282"/>
    </source>
</evidence>
<evidence type="ECO:0000256" key="13">
    <source>
        <dbReference type="ARBA" id="ARBA00023268"/>
    </source>
</evidence>
<dbReference type="Pfam" id="PF01128">
    <property type="entry name" value="IspD"/>
    <property type="match status" value="1"/>
</dbReference>
<dbReference type="PROSITE" id="PS01295">
    <property type="entry name" value="ISPD"/>
    <property type="match status" value="1"/>
</dbReference>
<dbReference type="NCBIfam" id="TIGR00151">
    <property type="entry name" value="ispF"/>
    <property type="match status" value="1"/>
</dbReference>
<dbReference type="CDD" id="cd02516">
    <property type="entry name" value="CDP-ME_synthetase"/>
    <property type="match status" value="1"/>
</dbReference>
<protein>
    <recommendedName>
        <fullName evidence="14">Bifunctional enzyme IspD/IspF</fullName>
    </recommendedName>
    <domain>
        <recommendedName>
            <fullName evidence="14">2-C-methyl-D-erythritol 4-phosphate cytidylyltransferase</fullName>
            <ecNumber evidence="14">2.7.7.60</ecNumber>
        </recommendedName>
        <alternativeName>
            <fullName evidence="14">4-diphosphocytidyl-2C-methyl-D-erythritol synthase</fullName>
        </alternativeName>
        <alternativeName>
            <fullName evidence="14">MEP cytidylyltransferase</fullName>
            <shortName evidence="14">MCT</shortName>
        </alternativeName>
    </domain>
    <domain>
        <recommendedName>
            <fullName evidence="14">2-C-methyl-D-erythritol 2,4-cyclodiphosphate synthase</fullName>
            <shortName evidence="14">MECDP-synthase</shortName>
            <shortName evidence="14">MECPP-synthase</shortName>
            <shortName evidence="14">MECPS</shortName>
            <ecNumber evidence="14">4.6.1.12</ecNumber>
        </recommendedName>
    </domain>
</protein>
<dbReference type="HAMAP" id="MF_00108">
    <property type="entry name" value="IspD"/>
    <property type="match status" value="1"/>
</dbReference>
<feature type="binding site" evidence="14">
    <location>
        <position position="398"/>
    </location>
    <ligand>
        <name>4-CDP-2-C-methyl-D-erythritol 2-phosphate</name>
        <dbReference type="ChEBI" id="CHEBI:57919"/>
    </ligand>
</feature>
<feature type="site" description="Positions MEP for the nucleophilic attack" evidence="14">
    <location>
        <position position="158"/>
    </location>
</feature>
<comment type="function">
    <text evidence="14">Bifunctional enzyme that catalyzes the formation of 4-diphosphocytidyl-2-C-methyl-D-erythritol from CTP and 2-C-methyl-D-erythritol 4-phosphate (MEP) (IspD), and catalyzes the conversion of 4-diphosphocytidyl-2-C-methyl-D-erythritol 2-phosphate (CDP-ME2P) to 2-C-methyl-D-erythritol 2,4-cyclodiphosphate (ME-CPP) with a corresponding release of cytidine 5-monophosphate (CMP) (IspF).</text>
</comment>
<keyword evidence="11 14" id="KW-0414">Isoprene biosynthesis</keyword>
<feature type="region of interest" description="2-C-methyl-D-erythritol 4-phosphate cytidylyltransferase" evidence="14">
    <location>
        <begin position="1"/>
        <end position="257"/>
    </location>
</feature>
<dbReference type="NCBIfam" id="TIGR00453">
    <property type="entry name" value="ispD"/>
    <property type="match status" value="1"/>
</dbReference>
<evidence type="ECO:0000256" key="9">
    <source>
        <dbReference type="ARBA" id="ARBA00022695"/>
    </source>
</evidence>
<evidence type="ECO:0000256" key="1">
    <source>
        <dbReference type="ARBA" id="ARBA00000200"/>
    </source>
</evidence>
<feature type="binding site" evidence="14">
    <location>
        <begin position="388"/>
        <end position="391"/>
    </location>
    <ligand>
        <name>4-CDP-2-C-methyl-D-erythritol 2-phosphate</name>
        <dbReference type="ChEBI" id="CHEBI:57919"/>
    </ligand>
</feature>
<dbReference type="FunFam" id="3.30.1330.50:FF:000003">
    <property type="entry name" value="2-C-methyl-D-erythritol 2,4-cyclodiphosphate synthase"/>
    <property type="match status" value="1"/>
</dbReference>
<feature type="site" description="Positions MEP for the nucleophilic attack" evidence="14">
    <location>
        <position position="211"/>
    </location>
</feature>
<evidence type="ECO:0000256" key="5">
    <source>
        <dbReference type="ARBA" id="ARBA00004787"/>
    </source>
</evidence>
<dbReference type="InterPro" id="IPR034683">
    <property type="entry name" value="IspD/TarI"/>
</dbReference>
<dbReference type="EC" id="4.6.1.12" evidence="14"/>
<name>A0A2A6FQ55_9MICO</name>
<keyword evidence="9 14" id="KW-0548">Nucleotidyltransferase</keyword>
<feature type="site" description="Transition state stabilizer" evidence="14">
    <location>
        <position position="293"/>
    </location>
</feature>
<evidence type="ECO:0000256" key="8">
    <source>
        <dbReference type="ARBA" id="ARBA00022679"/>
    </source>
</evidence>
<keyword evidence="8 14" id="KW-0808">Transferase</keyword>
<feature type="domain" description="2-C-methyl-D-erythritol 2,4-cyclodiphosphate synthase" evidence="15">
    <location>
        <begin position="258"/>
        <end position="410"/>
    </location>
</feature>
<dbReference type="InterPro" id="IPR029044">
    <property type="entry name" value="Nucleotide-diphossugar_trans"/>
</dbReference>
<evidence type="ECO:0000256" key="6">
    <source>
        <dbReference type="ARBA" id="ARBA00008480"/>
    </source>
</evidence>
<feature type="binding site" evidence="14">
    <location>
        <begin position="293"/>
        <end position="294"/>
    </location>
    <ligand>
        <name>4-CDP-2-C-methyl-D-erythritol 2-phosphate</name>
        <dbReference type="ChEBI" id="CHEBI:57919"/>
    </ligand>
</feature>
<keyword evidence="12 14" id="KW-0456">Lyase</keyword>
<evidence type="ECO:0000256" key="3">
    <source>
        <dbReference type="ARBA" id="ARBA00001968"/>
    </source>
</evidence>